<dbReference type="SUPFAM" id="SSF48452">
    <property type="entry name" value="TPR-like"/>
    <property type="match status" value="1"/>
</dbReference>
<dbReference type="HOGENOM" id="CLU_015553_1_3_10"/>
<evidence type="ECO:0000256" key="2">
    <source>
        <dbReference type="ARBA" id="ARBA00006275"/>
    </source>
</evidence>
<keyword evidence="3" id="KW-0732">Signal</keyword>
<evidence type="ECO:0000259" key="7">
    <source>
        <dbReference type="Pfam" id="PF14322"/>
    </source>
</evidence>
<dbReference type="InterPro" id="IPR011990">
    <property type="entry name" value="TPR-like_helical_dom_sf"/>
</dbReference>
<dbReference type="eggNOG" id="COG0702">
    <property type="taxonomic scope" value="Bacteria"/>
</dbReference>
<keyword evidence="5" id="KW-0998">Cell outer membrane</keyword>
<evidence type="ECO:0000256" key="3">
    <source>
        <dbReference type="ARBA" id="ARBA00022729"/>
    </source>
</evidence>
<dbReference type="Pfam" id="PF14322">
    <property type="entry name" value="SusD-like_3"/>
    <property type="match status" value="1"/>
</dbReference>
<dbReference type="Proteomes" id="UP000004713">
    <property type="component" value="Unassembled WGS sequence"/>
</dbReference>
<dbReference type="Pfam" id="PF07980">
    <property type="entry name" value="SusD_RagB"/>
    <property type="match status" value="1"/>
</dbReference>
<dbReference type="AlphaFoldDB" id="B0NPW3"/>
<evidence type="ECO:0000313" key="8">
    <source>
        <dbReference type="EMBL" id="EDS15478.1"/>
    </source>
</evidence>
<feature type="domain" description="RagB/SusD" evidence="6">
    <location>
        <begin position="394"/>
        <end position="532"/>
    </location>
</feature>
<dbReference type="Gene3D" id="1.25.40.390">
    <property type="match status" value="1"/>
</dbReference>
<dbReference type="CDD" id="cd08977">
    <property type="entry name" value="SusD"/>
    <property type="match status" value="1"/>
</dbReference>
<accession>B0NPW3</accession>
<dbReference type="GO" id="GO:0009279">
    <property type="term" value="C:cell outer membrane"/>
    <property type="evidence" value="ECO:0007669"/>
    <property type="project" value="UniProtKB-SubCell"/>
</dbReference>
<evidence type="ECO:0000256" key="5">
    <source>
        <dbReference type="ARBA" id="ARBA00023237"/>
    </source>
</evidence>
<proteinExistence type="inferred from homology"/>
<comment type="caution">
    <text evidence="8">The sequence shown here is derived from an EMBL/GenBank/DDBJ whole genome shotgun (WGS) entry which is preliminary data.</text>
</comment>
<dbReference type="EMBL" id="ABFZ02000019">
    <property type="protein sequence ID" value="EDS15478.1"/>
    <property type="molecule type" value="Genomic_DNA"/>
</dbReference>
<feature type="domain" description="SusD-like N-terminal" evidence="7">
    <location>
        <begin position="92"/>
        <end position="221"/>
    </location>
</feature>
<dbReference type="InterPro" id="IPR033985">
    <property type="entry name" value="SusD-like_N"/>
</dbReference>
<gene>
    <name evidence="8" type="ORF">BACSTE_01980</name>
</gene>
<organism evidence="8 9">
    <name type="scientific">Bacteroides stercoris ATCC 43183</name>
    <dbReference type="NCBI Taxonomy" id="449673"/>
    <lineage>
        <taxon>Bacteria</taxon>
        <taxon>Pseudomonadati</taxon>
        <taxon>Bacteroidota</taxon>
        <taxon>Bacteroidia</taxon>
        <taxon>Bacteroidales</taxon>
        <taxon>Bacteroidaceae</taxon>
        <taxon>Bacteroides</taxon>
    </lineage>
</organism>
<dbReference type="InterPro" id="IPR012944">
    <property type="entry name" value="SusD_RagB_dom"/>
</dbReference>
<evidence type="ECO:0000256" key="1">
    <source>
        <dbReference type="ARBA" id="ARBA00004442"/>
    </source>
</evidence>
<reference evidence="8 9" key="1">
    <citation type="submission" date="2007-11" db="EMBL/GenBank/DDBJ databases">
        <title>Draft genome sequence of Bacteroides stercoris(ATCC 43183).</title>
        <authorList>
            <person name="Sudarsanam P."/>
            <person name="Ley R."/>
            <person name="Guruge J."/>
            <person name="Turnbaugh P.J."/>
            <person name="Mahowald M."/>
            <person name="Liep D."/>
            <person name="Gordon J."/>
        </authorList>
    </citation>
    <scope>NUCLEOTIDE SEQUENCE [LARGE SCALE GENOMIC DNA]</scope>
    <source>
        <strain evidence="8 9">ATCC 43183</strain>
    </source>
</reference>
<evidence type="ECO:0000313" key="9">
    <source>
        <dbReference type="Proteomes" id="UP000004713"/>
    </source>
</evidence>
<comment type="subcellular location">
    <subcellularLocation>
        <location evidence="1">Cell outer membrane</location>
    </subcellularLocation>
</comment>
<reference evidence="8 9" key="2">
    <citation type="submission" date="2007-11" db="EMBL/GenBank/DDBJ databases">
        <authorList>
            <person name="Fulton L."/>
            <person name="Clifton S."/>
            <person name="Fulton B."/>
            <person name="Xu J."/>
            <person name="Minx P."/>
            <person name="Pepin K.H."/>
            <person name="Johnson M."/>
            <person name="Thiruvilangam P."/>
            <person name="Bhonagiri V."/>
            <person name="Nash W.E."/>
            <person name="Mardis E.R."/>
            <person name="Wilson R.K."/>
        </authorList>
    </citation>
    <scope>NUCLEOTIDE SEQUENCE [LARGE SCALE GENOMIC DNA]</scope>
    <source>
        <strain evidence="8 9">ATCC 43183</strain>
    </source>
</reference>
<name>B0NPW3_BACSE</name>
<protein>
    <submittedName>
        <fullName evidence="8">SusD family protein</fullName>
    </submittedName>
</protein>
<evidence type="ECO:0000256" key="4">
    <source>
        <dbReference type="ARBA" id="ARBA00023136"/>
    </source>
</evidence>
<sequence>MCSNFTNIKIIKKDSIMKKIKYIFLILLIGAIQSCDYLDLSPVDSYGISNYWSTKDQVERYVRGLHYRLRERQEIFFKMGELRGGTFVGTSSSLFNQSISDVAAVNNNLTVTNSVITNWGNFYMDIMQINHAIQSVPDTDALNETEKNYYMGILYGLRSFYYFHLFRTYGGVPLIETARVMDGSFTPADLNQPRATEEEIYAFLVKDIKTSDDYFEKDDYTINSTDKSSYWSKAATKMLKAEILLWGCKVRPIGGANVFSKDVSADLTAAKQALQDVIDSEKYGFASTTSFADVFDVAKKDNKEMIFVVRYLLNEKENFFSKFLYPTNTNLVGFQDADGNVYAGDNVNPLNLNGTASNFQYTKALFDEFSKDDIRRSTTFFDVYKIEGGDAAILLTKFMGEMDNDTRRFTNDWPIYRYADLQLLLAEIVTMQGGDPTTYINSIRQRAYGDTYANHKYPQSGETAEDAILEERTKEFVGEGKHWYDIRRMKDGDLAKALQINVTGDLVEKHLLWPIDAAVMSKDPQVEQTPGY</sequence>
<evidence type="ECO:0000259" key="6">
    <source>
        <dbReference type="Pfam" id="PF07980"/>
    </source>
</evidence>
<keyword evidence="4" id="KW-0472">Membrane</keyword>
<comment type="similarity">
    <text evidence="2">Belongs to the SusD family.</text>
</comment>